<keyword evidence="6 8" id="KW-0472">Membrane</keyword>
<feature type="transmembrane region" description="Helical" evidence="8">
    <location>
        <begin position="6"/>
        <end position="23"/>
    </location>
</feature>
<proteinExistence type="predicted"/>
<dbReference type="AlphaFoldDB" id="A0A318JNB4"/>
<keyword evidence="3 8" id="KW-0812">Transmembrane</keyword>
<evidence type="ECO:0000256" key="5">
    <source>
        <dbReference type="ARBA" id="ARBA00022989"/>
    </source>
</evidence>
<evidence type="ECO:0000313" key="10">
    <source>
        <dbReference type="EMBL" id="PXX56341.1"/>
    </source>
</evidence>
<evidence type="ECO:0000256" key="4">
    <source>
        <dbReference type="ARBA" id="ARBA00022746"/>
    </source>
</evidence>
<feature type="transmembrane region" description="Helical" evidence="8">
    <location>
        <begin position="35"/>
        <end position="58"/>
    </location>
</feature>
<feature type="transmembrane region" description="Helical" evidence="8">
    <location>
        <begin position="78"/>
        <end position="100"/>
    </location>
</feature>
<protein>
    <submittedName>
        <fullName evidence="10">Lycopene cyclase domain-containing protein</fullName>
    </submittedName>
</protein>
<evidence type="ECO:0000313" key="11">
    <source>
        <dbReference type="Proteomes" id="UP000247569"/>
    </source>
</evidence>
<dbReference type="GO" id="GO:0016117">
    <property type="term" value="P:carotenoid biosynthetic process"/>
    <property type="evidence" value="ECO:0007669"/>
    <property type="project" value="UniProtKB-KW"/>
</dbReference>
<keyword evidence="11" id="KW-1185">Reference proteome</keyword>
<evidence type="ECO:0000259" key="9">
    <source>
        <dbReference type="Pfam" id="PF18916"/>
    </source>
</evidence>
<reference evidence="10 11" key="1">
    <citation type="submission" date="2018-05" db="EMBL/GenBank/DDBJ databases">
        <title>Genomic Encyclopedia of Type Strains, Phase IV (KMG-IV): sequencing the most valuable type-strain genomes for metagenomic binning, comparative biology and taxonomic classification.</title>
        <authorList>
            <person name="Goeker M."/>
        </authorList>
    </citation>
    <scope>NUCLEOTIDE SEQUENCE [LARGE SCALE GENOMIC DNA]</scope>
    <source>
        <strain evidence="10 11">DSM 44704</strain>
    </source>
</reference>
<comment type="caution">
    <text evidence="10">The sequence shown here is derived from an EMBL/GenBank/DDBJ whole genome shotgun (WGS) entry which is preliminary data.</text>
</comment>
<feature type="domain" description="Lycopene cyclase" evidence="9">
    <location>
        <begin position="9"/>
        <end position="93"/>
    </location>
</feature>
<accession>A0A318JNB4</accession>
<organism evidence="10 11">
    <name type="scientific">Nocardia tenerifensis</name>
    <dbReference type="NCBI Taxonomy" id="228006"/>
    <lineage>
        <taxon>Bacteria</taxon>
        <taxon>Bacillati</taxon>
        <taxon>Actinomycetota</taxon>
        <taxon>Actinomycetes</taxon>
        <taxon>Mycobacteriales</taxon>
        <taxon>Nocardiaceae</taxon>
        <taxon>Nocardia</taxon>
    </lineage>
</organism>
<dbReference type="GO" id="GO:0016020">
    <property type="term" value="C:membrane"/>
    <property type="evidence" value="ECO:0007669"/>
    <property type="project" value="UniProtKB-SubCell"/>
</dbReference>
<dbReference type="InterPro" id="IPR017825">
    <property type="entry name" value="Lycopene_cyclase_dom"/>
</dbReference>
<evidence type="ECO:0000256" key="1">
    <source>
        <dbReference type="ARBA" id="ARBA00004141"/>
    </source>
</evidence>
<sequence length="114" mass="12613">MAHSHYLLILICCLVLTAPLEFLGSGVYRRPRRLLAALLPVVAVFVAWDLLAIAGGVWDFDHRYVLGIWLPGSMPVEELLFFVVVPLCGLLTFVAVETLLGRARVRARAGRSAR</sequence>
<comment type="subcellular location">
    <subcellularLocation>
        <location evidence="1">Membrane</location>
        <topology evidence="1">Multi-pass membrane protein</topology>
    </subcellularLocation>
</comment>
<keyword evidence="4" id="KW-0125">Carotenoid biosynthesis</keyword>
<dbReference type="Pfam" id="PF18916">
    <property type="entry name" value="Lycopene_cyc"/>
    <property type="match status" value="1"/>
</dbReference>
<keyword evidence="5 8" id="KW-1133">Transmembrane helix</keyword>
<dbReference type="GO" id="GO:0045436">
    <property type="term" value="F:lycopene beta cyclase activity"/>
    <property type="evidence" value="ECO:0007669"/>
    <property type="project" value="UniProtKB-ARBA"/>
</dbReference>
<dbReference type="GO" id="GO:0016872">
    <property type="term" value="F:intramolecular lyase activity"/>
    <property type="evidence" value="ECO:0007669"/>
    <property type="project" value="InterPro"/>
</dbReference>
<dbReference type="Proteomes" id="UP000247569">
    <property type="component" value="Unassembled WGS sequence"/>
</dbReference>
<dbReference type="NCBIfam" id="TIGR03462">
    <property type="entry name" value="CarR_dom_SF"/>
    <property type="match status" value="1"/>
</dbReference>
<evidence type="ECO:0000256" key="8">
    <source>
        <dbReference type="SAM" id="Phobius"/>
    </source>
</evidence>
<keyword evidence="7" id="KW-0413">Isomerase</keyword>
<evidence type="ECO:0000256" key="6">
    <source>
        <dbReference type="ARBA" id="ARBA00023136"/>
    </source>
</evidence>
<gene>
    <name evidence="10" type="ORF">DFR70_12082</name>
</gene>
<evidence type="ECO:0000256" key="7">
    <source>
        <dbReference type="ARBA" id="ARBA00023235"/>
    </source>
</evidence>
<dbReference type="RefSeq" id="WP_040737834.1">
    <property type="nucleotide sequence ID" value="NZ_QJKF01000020.1"/>
</dbReference>
<evidence type="ECO:0000256" key="3">
    <source>
        <dbReference type="ARBA" id="ARBA00022692"/>
    </source>
</evidence>
<name>A0A318JNB4_9NOCA</name>
<comment type="pathway">
    <text evidence="2">Carotenoid biosynthesis.</text>
</comment>
<evidence type="ECO:0000256" key="2">
    <source>
        <dbReference type="ARBA" id="ARBA00004829"/>
    </source>
</evidence>
<dbReference type="EMBL" id="QJKF01000020">
    <property type="protein sequence ID" value="PXX56341.1"/>
    <property type="molecule type" value="Genomic_DNA"/>
</dbReference>